<dbReference type="PANTHER" id="PTHR11857">
    <property type="entry name" value="ODORANT BINDING PROTEIN-RELATED"/>
    <property type="match status" value="1"/>
</dbReference>
<gene>
    <name evidence="3" type="primary">OBP13</name>
</gene>
<feature type="signal peptide" evidence="2">
    <location>
        <begin position="1"/>
        <end position="23"/>
    </location>
</feature>
<dbReference type="InterPro" id="IPR036728">
    <property type="entry name" value="PBP_GOBP_sf"/>
</dbReference>
<keyword evidence="1 2" id="KW-0732">Signal</keyword>
<feature type="chain" id="PRO_5021348135" evidence="2">
    <location>
        <begin position="24"/>
        <end position="151"/>
    </location>
</feature>
<dbReference type="InterPro" id="IPR006170">
    <property type="entry name" value="PBP/GOBP"/>
</dbReference>
<dbReference type="Pfam" id="PF01395">
    <property type="entry name" value="PBP_GOBP"/>
    <property type="match status" value="1"/>
</dbReference>
<evidence type="ECO:0000256" key="1">
    <source>
        <dbReference type="ARBA" id="ARBA00022729"/>
    </source>
</evidence>
<evidence type="ECO:0000313" key="3">
    <source>
        <dbReference type="EMBL" id="QCZ25070.1"/>
    </source>
</evidence>
<organism evidence="3">
    <name type="scientific">Nezara viridula</name>
    <name type="common">Southern green stink bug</name>
    <name type="synonym">Cimex viridulus</name>
    <dbReference type="NCBI Taxonomy" id="85310"/>
    <lineage>
        <taxon>Eukaryota</taxon>
        <taxon>Metazoa</taxon>
        <taxon>Ecdysozoa</taxon>
        <taxon>Arthropoda</taxon>
        <taxon>Hexapoda</taxon>
        <taxon>Insecta</taxon>
        <taxon>Pterygota</taxon>
        <taxon>Neoptera</taxon>
        <taxon>Paraneoptera</taxon>
        <taxon>Hemiptera</taxon>
        <taxon>Heteroptera</taxon>
        <taxon>Panheteroptera</taxon>
        <taxon>Pentatomomorpha</taxon>
        <taxon>Pentatomoidea</taxon>
        <taxon>Pentatomidae</taxon>
        <taxon>Pentatominae</taxon>
        <taxon>Nezara</taxon>
    </lineage>
</organism>
<dbReference type="CDD" id="cd23992">
    <property type="entry name" value="PBP_GOBP"/>
    <property type="match status" value="1"/>
</dbReference>
<reference evidence="3" key="1">
    <citation type="submission" date="2019-04" db="EMBL/GenBank/DDBJ databases">
        <title>Candidate genes coding for odorant binding proteins and chemosensory proteins identified from dissected antennae and mouthparts of the southern green stink bug Nezara viridula.</title>
        <authorList>
            <person name="Wu Z."/>
            <person name="Cui Y."/>
            <person name="Qu M."/>
            <person name="Lin J.-H."/>
        </authorList>
    </citation>
    <scope>NUCLEOTIDE SEQUENCE</scope>
</reference>
<dbReference type="SUPFAM" id="SSF47565">
    <property type="entry name" value="Insect pheromone/odorant-binding proteins"/>
    <property type="match status" value="1"/>
</dbReference>
<dbReference type="GO" id="GO:0007608">
    <property type="term" value="P:sensory perception of smell"/>
    <property type="evidence" value="ECO:0007669"/>
    <property type="project" value="TreeGrafter"/>
</dbReference>
<protein>
    <submittedName>
        <fullName evidence="3">Odorant binding protein 13</fullName>
    </submittedName>
</protein>
<proteinExistence type="evidence at transcript level"/>
<dbReference type="GO" id="GO:0005615">
    <property type="term" value="C:extracellular space"/>
    <property type="evidence" value="ECO:0007669"/>
    <property type="project" value="TreeGrafter"/>
</dbReference>
<dbReference type="EMBL" id="MK753158">
    <property type="protein sequence ID" value="QCZ25070.1"/>
    <property type="molecule type" value="mRNA"/>
</dbReference>
<dbReference type="OrthoDB" id="6611826at2759"/>
<dbReference type="SMART" id="SM00708">
    <property type="entry name" value="PhBP"/>
    <property type="match status" value="1"/>
</dbReference>
<dbReference type="Gene3D" id="1.10.238.20">
    <property type="entry name" value="Pheromone/general odorant binding protein domain"/>
    <property type="match status" value="1"/>
</dbReference>
<dbReference type="AlphaFoldDB" id="A0A4Y5RDF7"/>
<accession>A0A4Y5RDF7</accession>
<sequence length="151" mass="16986">MKFFAAIVLSFLLVAANIVLIQCQEEDIMATKKEAFSQCSIEHNISKEAVHSIMNHENVPNDSEVKCWLGCVFKKLGVLKKGNIDWERCIMLTKHCLSNDQDKAKVDEIANICRAEVPKDEKDECELAYSVAVCKINNWNNLGLPISDGNE</sequence>
<name>A0A4Y5RDF7_NEZVI</name>
<dbReference type="GO" id="GO:0005549">
    <property type="term" value="F:odorant binding"/>
    <property type="evidence" value="ECO:0007669"/>
    <property type="project" value="InterPro"/>
</dbReference>
<evidence type="ECO:0000256" key="2">
    <source>
        <dbReference type="SAM" id="SignalP"/>
    </source>
</evidence>